<gene>
    <name evidence="1" type="ORF">MMYC01_207213</name>
</gene>
<protein>
    <submittedName>
        <fullName evidence="1">Uncharacterized protein</fullName>
    </submittedName>
</protein>
<organism evidence="1 2">
    <name type="scientific">Madurella mycetomatis</name>
    <dbReference type="NCBI Taxonomy" id="100816"/>
    <lineage>
        <taxon>Eukaryota</taxon>
        <taxon>Fungi</taxon>
        <taxon>Dikarya</taxon>
        <taxon>Ascomycota</taxon>
        <taxon>Pezizomycotina</taxon>
        <taxon>Sordariomycetes</taxon>
        <taxon>Sordariomycetidae</taxon>
        <taxon>Sordariales</taxon>
        <taxon>Sordariales incertae sedis</taxon>
        <taxon>Madurella</taxon>
    </lineage>
</organism>
<dbReference type="AlphaFoldDB" id="A0A175W160"/>
<dbReference type="OrthoDB" id="5073671at2759"/>
<sequence>MLGRDHVGKEVEEGKRAIALQDFVARAGVRVAGVIFVNFRTNSCSGNIEYEGKASLKDSVRPTSSRMPAAFSGYCPFPPIINLYGNPSGVIDVLATFKLCGVDKSDLLNIVEIHQGFTPRGPLHFKPGLYLRNGTSTDAPVLAAAGDEAREPLLMSTFSVKSFIMKPPLDIEANPRDLVAEIM</sequence>
<reference evidence="1 2" key="1">
    <citation type="journal article" date="2016" name="Genome Announc.">
        <title>Genome Sequence of Madurella mycetomatis mm55, Isolated from a Human Mycetoma Case in Sudan.</title>
        <authorList>
            <person name="Smit S."/>
            <person name="Derks M.F."/>
            <person name="Bervoets S."/>
            <person name="Fahal A."/>
            <person name="van Leeuwen W."/>
            <person name="van Belkum A."/>
            <person name="van de Sande W.W."/>
        </authorList>
    </citation>
    <scope>NUCLEOTIDE SEQUENCE [LARGE SCALE GENOMIC DNA]</scope>
    <source>
        <strain evidence="2">mm55</strain>
    </source>
</reference>
<name>A0A175W160_9PEZI</name>
<proteinExistence type="predicted"/>
<dbReference type="STRING" id="100816.A0A175W160"/>
<comment type="caution">
    <text evidence="1">The sequence shown here is derived from an EMBL/GenBank/DDBJ whole genome shotgun (WGS) entry which is preliminary data.</text>
</comment>
<accession>A0A175W160</accession>
<dbReference type="VEuPathDB" id="FungiDB:MMYC01_207213"/>
<keyword evidence="2" id="KW-1185">Reference proteome</keyword>
<evidence type="ECO:0000313" key="2">
    <source>
        <dbReference type="Proteomes" id="UP000078237"/>
    </source>
</evidence>
<dbReference type="Proteomes" id="UP000078237">
    <property type="component" value="Unassembled WGS sequence"/>
</dbReference>
<evidence type="ECO:0000313" key="1">
    <source>
        <dbReference type="EMBL" id="KXX77383.1"/>
    </source>
</evidence>
<dbReference type="EMBL" id="LCTW02000163">
    <property type="protein sequence ID" value="KXX77383.1"/>
    <property type="molecule type" value="Genomic_DNA"/>
</dbReference>